<feature type="region of interest" description="Disordered" evidence="1">
    <location>
        <begin position="285"/>
        <end position="340"/>
    </location>
</feature>
<dbReference type="GO" id="GO:0045010">
    <property type="term" value="P:actin nucleation"/>
    <property type="evidence" value="ECO:0007669"/>
    <property type="project" value="InterPro"/>
</dbReference>
<dbReference type="GO" id="GO:0005938">
    <property type="term" value="C:cell cortex"/>
    <property type="evidence" value="ECO:0007669"/>
    <property type="project" value="TreeGrafter"/>
</dbReference>
<dbReference type="PANTHER" id="PTHR21345:SF3">
    <property type="entry name" value="PROTEIN SPIRE"/>
    <property type="match status" value="1"/>
</dbReference>
<evidence type="ECO:0000256" key="1">
    <source>
        <dbReference type="SAM" id="MobiDB-lite"/>
    </source>
</evidence>
<dbReference type="CDD" id="cd22068">
    <property type="entry name" value="WH2_DmSpire_r3-like"/>
    <property type="match status" value="1"/>
</dbReference>
<dbReference type="GO" id="GO:0036089">
    <property type="term" value="P:cleavage furrow formation"/>
    <property type="evidence" value="ECO:0007669"/>
    <property type="project" value="TreeGrafter"/>
</dbReference>
<dbReference type="PROSITE" id="PS51082">
    <property type="entry name" value="WH2"/>
    <property type="match status" value="1"/>
</dbReference>
<dbReference type="GO" id="GO:0048193">
    <property type="term" value="P:Golgi vesicle transport"/>
    <property type="evidence" value="ECO:0007669"/>
    <property type="project" value="TreeGrafter"/>
</dbReference>
<dbReference type="InterPro" id="IPR003124">
    <property type="entry name" value="WH2_dom"/>
</dbReference>
<dbReference type="InterPro" id="IPR029901">
    <property type="entry name" value="Spire"/>
</dbReference>
<feature type="compositionally biased region" description="Low complexity" evidence="1">
    <location>
        <begin position="103"/>
        <end position="120"/>
    </location>
</feature>
<dbReference type="GO" id="GO:0003779">
    <property type="term" value="F:actin binding"/>
    <property type="evidence" value="ECO:0007669"/>
    <property type="project" value="InterPro"/>
</dbReference>
<dbReference type="GO" id="GO:0030041">
    <property type="term" value="P:actin filament polymerization"/>
    <property type="evidence" value="ECO:0007669"/>
    <property type="project" value="TreeGrafter"/>
</dbReference>
<dbReference type="AlphaFoldDB" id="A0A336LVE9"/>
<feature type="compositionally biased region" description="Polar residues" evidence="1">
    <location>
        <begin position="503"/>
        <end position="531"/>
    </location>
</feature>
<dbReference type="OMA" id="QNGGHRI"/>
<feature type="region of interest" description="Disordered" evidence="1">
    <location>
        <begin position="215"/>
        <end position="255"/>
    </location>
</feature>
<dbReference type="InterPro" id="IPR011011">
    <property type="entry name" value="Znf_FYVE_PHD"/>
</dbReference>
<gene>
    <name evidence="3" type="primary">CSON005410</name>
</gene>
<sequence length="659" mass="73141">MEDIRQRKYQLRKVMVNGDVPPRVKKDAHAVILEFIRSRPPLRKASERKLQPLKRNPSPRDLLLDSIRQGRVLKPVAPKLKNRLVDAARDTLYCPPQPPTTVSTTISSSSGSSIASGSSAKRPKLPRPAPRAGNSKAAAQPLPKPRSVLPTNTQLDVVKKAVDEENSNSRPRSKSPRNTLRLIPVDLSLLQDDDIGTGEDVTDASLDSTQLCSLRNESSNSSVSTASLGQQQRQNHTNNKRNNENNQNNINTVLRRTTYDLATQCESRRSSMRRHTIVGCSKSFNISSGDSKSLPGSRPDSRQRVEAPSLSVPPSQMQSETQKTTEQNVSTDQSIENPSYNKSQETIWTNSLDELQWKETLNATDKLSLTLDEIIHIRSVMTKAELEGLPVGIKIKEEVERRKLCFLCLRTRFSLFGQRGVNCKLCDRTVCIKCFTKMRIPREHFRHVPVVLLSPSILNSPAISNTPSPIHHAQSGGFGVEESFSRTLMERLLRPEIDRKSRNTVGSAPSSPKNQRSNLVTPSMGLQPSKMSMSLTGTLETNNKENGSIMSQSIEGPKSMTGSYIGGFPQSPAKTQSSCSTLDRKSRFSRGFALTMSNSSQAVDVQKENLRGELMAVCNDCRSLVLEIIRSSKQTRSSARNYAIKNLTLDLSPVYKSNR</sequence>
<dbReference type="GO" id="GO:0040038">
    <property type="term" value="P:polar body extrusion after meiotic divisions"/>
    <property type="evidence" value="ECO:0007669"/>
    <property type="project" value="TreeGrafter"/>
</dbReference>
<feature type="region of interest" description="Disordered" evidence="1">
    <location>
        <begin position="91"/>
        <end position="155"/>
    </location>
</feature>
<feature type="region of interest" description="Disordered" evidence="1">
    <location>
        <begin position="495"/>
        <end position="531"/>
    </location>
</feature>
<evidence type="ECO:0000313" key="3">
    <source>
        <dbReference type="EMBL" id="SSX21800.1"/>
    </source>
</evidence>
<dbReference type="GO" id="GO:0051295">
    <property type="term" value="P:establishment of meiotic spindle localization"/>
    <property type="evidence" value="ECO:0007669"/>
    <property type="project" value="TreeGrafter"/>
</dbReference>
<feature type="compositionally biased region" description="Polar residues" evidence="1">
    <location>
        <begin position="312"/>
        <end position="340"/>
    </location>
</feature>
<name>A0A336LVE9_CULSO</name>
<dbReference type="GO" id="GO:0030659">
    <property type="term" value="C:cytoplasmic vesicle membrane"/>
    <property type="evidence" value="ECO:0007669"/>
    <property type="project" value="TreeGrafter"/>
</dbReference>
<dbReference type="GO" id="GO:0008017">
    <property type="term" value="F:microtubule binding"/>
    <property type="evidence" value="ECO:0007669"/>
    <property type="project" value="TreeGrafter"/>
</dbReference>
<feature type="domain" description="WH2" evidence="2">
    <location>
        <begin position="59"/>
        <end position="76"/>
    </location>
</feature>
<dbReference type="EMBL" id="UFQT01000214">
    <property type="protein sequence ID" value="SSX21800.1"/>
    <property type="molecule type" value="Genomic_DNA"/>
</dbReference>
<dbReference type="PANTHER" id="PTHR21345">
    <property type="entry name" value="SPIRE"/>
    <property type="match status" value="1"/>
</dbReference>
<dbReference type="VEuPathDB" id="VectorBase:CSON005410"/>
<proteinExistence type="predicted"/>
<evidence type="ECO:0000259" key="2">
    <source>
        <dbReference type="PROSITE" id="PS51082"/>
    </source>
</evidence>
<accession>A0A336LVE9</accession>
<feature type="region of interest" description="Disordered" evidence="1">
    <location>
        <begin position="161"/>
        <end position="180"/>
    </location>
</feature>
<organism evidence="3">
    <name type="scientific">Culicoides sonorensis</name>
    <name type="common">Biting midge</name>
    <dbReference type="NCBI Taxonomy" id="179676"/>
    <lineage>
        <taxon>Eukaryota</taxon>
        <taxon>Metazoa</taxon>
        <taxon>Ecdysozoa</taxon>
        <taxon>Arthropoda</taxon>
        <taxon>Hexapoda</taxon>
        <taxon>Insecta</taxon>
        <taxon>Pterygota</taxon>
        <taxon>Neoptera</taxon>
        <taxon>Endopterygota</taxon>
        <taxon>Diptera</taxon>
        <taxon>Nematocera</taxon>
        <taxon>Chironomoidea</taxon>
        <taxon>Ceratopogonidae</taxon>
        <taxon>Ceratopogoninae</taxon>
        <taxon>Culicoides</taxon>
        <taxon>Monoculicoides</taxon>
    </lineage>
</organism>
<dbReference type="SUPFAM" id="SSF57903">
    <property type="entry name" value="FYVE/PHD zinc finger"/>
    <property type="match status" value="1"/>
</dbReference>
<reference evidence="3" key="1">
    <citation type="submission" date="2018-07" db="EMBL/GenBank/DDBJ databases">
        <authorList>
            <person name="Quirk P.G."/>
            <person name="Krulwich T.A."/>
        </authorList>
    </citation>
    <scope>NUCLEOTIDE SEQUENCE</scope>
</reference>
<feature type="compositionally biased region" description="Low complexity" evidence="1">
    <location>
        <begin position="215"/>
        <end position="237"/>
    </location>
</feature>
<dbReference type="GO" id="GO:0051639">
    <property type="term" value="P:actin filament network formation"/>
    <property type="evidence" value="ECO:0007669"/>
    <property type="project" value="TreeGrafter"/>
</dbReference>
<protein>
    <submittedName>
        <fullName evidence="3">CSON005410 protein</fullName>
    </submittedName>
</protein>